<dbReference type="InterPro" id="IPR010666">
    <property type="entry name" value="Znf_GRF"/>
</dbReference>
<evidence type="ECO:0000313" key="7">
    <source>
        <dbReference type="EMBL" id="RYR44499.1"/>
    </source>
</evidence>
<sequence>MAGESSRSCRSRSSAQKRELVYRHGERPVLRVLGTRNNSGRRFWGCVYYEIQEECDFFRWADPEADSDDPHVARMKRKVGALKAKVRDIKWKFNVAAMLGIFGWVVLFLGGLFYFASGGRFNLIRGRELHV</sequence>
<protein>
    <recommendedName>
        <fullName evidence="6">GRF-type domain-containing protein</fullName>
    </recommendedName>
</protein>
<dbReference type="Proteomes" id="UP000289738">
    <property type="component" value="Chromosome A08"/>
</dbReference>
<feature type="domain" description="GRF-type" evidence="6">
    <location>
        <begin position="21"/>
        <end position="64"/>
    </location>
</feature>
<accession>A0A445C0P9</accession>
<dbReference type="GO" id="GO:0008270">
    <property type="term" value="F:zinc ion binding"/>
    <property type="evidence" value="ECO:0007669"/>
    <property type="project" value="UniProtKB-KW"/>
</dbReference>
<name>A0A445C0P9_ARAHY</name>
<proteinExistence type="predicted"/>
<comment type="caution">
    <text evidence="7">The sequence shown here is derived from an EMBL/GenBank/DDBJ whole genome shotgun (WGS) entry which is preliminary data.</text>
</comment>
<organism evidence="7 8">
    <name type="scientific">Arachis hypogaea</name>
    <name type="common">Peanut</name>
    <dbReference type="NCBI Taxonomy" id="3818"/>
    <lineage>
        <taxon>Eukaryota</taxon>
        <taxon>Viridiplantae</taxon>
        <taxon>Streptophyta</taxon>
        <taxon>Embryophyta</taxon>
        <taxon>Tracheophyta</taxon>
        <taxon>Spermatophyta</taxon>
        <taxon>Magnoliopsida</taxon>
        <taxon>eudicotyledons</taxon>
        <taxon>Gunneridae</taxon>
        <taxon>Pentapetalae</taxon>
        <taxon>rosids</taxon>
        <taxon>fabids</taxon>
        <taxon>Fabales</taxon>
        <taxon>Fabaceae</taxon>
        <taxon>Papilionoideae</taxon>
        <taxon>50 kb inversion clade</taxon>
        <taxon>dalbergioids sensu lato</taxon>
        <taxon>Dalbergieae</taxon>
        <taxon>Pterocarpus clade</taxon>
        <taxon>Arachis</taxon>
    </lineage>
</organism>
<keyword evidence="8" id="KW-1185">Reference proteome</keyword>
<dbReference type="PROSITE" id="PS51999">
    <property type="entry name" value="ZF_GRF"/>
    <property type="match status" value="1"/>
</dbReference>
<evidence type="ECO:0000256" key="4">
    <source>
        <dbReference type="PROSITE-ProRule" id="PRU01343"/>
    </source>
</evidence>
<gene>
    <name evidence="7" type="ORF">Ahy_A08g040827</name>
</gene>
<keyword evidence="1" id="KW-0479">Metal-binding</keyword>
<evidence type="ECO:0000256" key="5">
    <source>
        <dbReference type="SAM" id="Phobius"/>
    </source>
</evidence>
<keyword evidence="5" id="KW-0812">Transmembrane</keyword>
<keyword evidence="5" id="KW-1133">Transmembrane helix</keyword>
<feature type="transmembrane region" description="Helical" evidence="5">
    <location>
        <begin position="93"/>
        <end position="116"/>
    </location>
</feature>
<evidence type="ECO:0000256" key="1">
    <source>
        <dbReference type="ARBA" id="ARBA00022723"/>
    </source>
</evidence>
<reference evidence="7 8" key="1">
    <citation type="submission" date="2019-01" db="EMBL/GenBank/DDBJ databases">
        <title>Sequencing of cultivated peanut Arachis hypogaea provides insights into genome evolution and oil improvement.</title>
        <authorList>
            <person name="Chen X."/>
        </authorList>
    </citation>
    <scope>NUCLEOTIDE SEQUENCE [LARGE SCALE GENOMIC DNA]</scope>
    <source>
        <strain evidence="8">cv. Fuhuasheng</strain>
        <tissue evidence="7">Leaves</tissue>
    </source>
</reference>
<dbReference type="AlphaFoldDB" id="A0A445C0P9"/>
<keyword evidence="2 4" id="KW-0863">Zinc-finger</keyword>
<evidence type="ECO:0000313" key="8">
    <source>
        <dbReference type="Proteomes" id="UP000289738"/>
    </source>
</evidence>
<dbReference type="EMBL" id="SDMP01000008">
    <property type="protein sequence ID" value="RYR44499.1"/>
    <property type="molecule type" value="Genomic_DNA"/>
</dbReference>
<evidence type="ECO:0000259" key="6">
    <source>
        <dbReference type="PROSITE" id="PS51999"/>
    </source>
</evidence>
<evidence type="ECO:0000256" key="3">
    <source>
        <dbReference type="ARBA" id="ARBA00022833"/>
    </source>
</evidence>
<keyword evidence="5" id="KW-0472">Membrane</keyword>
<keyword evidence="3" id="KW-0862">Zinc</keyword>
<dbReference type="Pfam" id="PF06839">
    <property type="entry name" value="Zn_ribbon_GRF"/>
    <property type="match status" value="1"/>
</dbReference>
<dbReference type="PANTHER" id="PTHR33248">
    <property type="entry name" value="ZINC ION-BINDING PROTEIN"/>
    <property type="match status" value="1"/>
</dbReference>
<evidence type="ECO:0000256" key="2">
    <source>
        <dbReference type="ARBA" id="ARBA00022771"/>
    </source>
</evidence>